<evidence type="ECO:0008006" key="3">
    <source>
        <dbReference type="Google" id="ProtNLM"/>
    </source>
</evidence>
<dbReference type="InterPro" id="IPR012545">
    <property type="entry name" value="DUF1697"/>
</dbReference>
<sequence length="173" mass="19163">MKPFVALLRGVMPSGKNAVKMADVRRVLTDGGFADVRTWIQSGNIALQSALDAAQTSDRIRDLLHIHLGVDLAVIVKTREQLQEVLDGNPFTDESYDIKRVFFTLANAPLADPNDLNAQDFGEDKLAIAPQAAYLYIPRDASRSKLGNAFLEKQLGQSLTTRNFNTLSKMRVF</sequence>
<reference evidence="1 2" key="1">
    <citation type="submission" date="2017-08" db="EMBL/GenBank/DDBJ databases">
        <title>WGS of Clinical strains of the CDC Group NO-1 linked to zoonotic infections in humans.</title>
        <authorList>
            <person name="Bernier A.-M."/>
            <person name="Bernard K."/>
        </authorList>
    </citation>
    <scope>NUCLEOTIDE SEQUENCE [LARGE SCALE GENOMIC DNA]</scope>
    <source>
        <strain evidence="1 2">NML120219</strain>
    </source>
</reference>
<name>A0A2A2AZ38_9BURK</name>
<dbReference type="EMBL" id="NSJE01000007">
    <property type="protein sequence ID" value="PAT43033.1"/>
    <property type="molecule type" value="Genomic_DNA"/>
</dbReference>
<dbReference type="Proteomes" id="UP000218439">
    <property type="component" value="Unassembled WGS sequence"/>
</dbReference>
<dbReference type="PIRSF" id="PIRSF008502">
    <property type="entry name" value="UCP008502"/>
    <property type="match status" value="1"/>
</dbReference>
<dbReference type="Pfam" id="PF08002">
    <property type="entry name" value="DUF1697"/>
    <property type="match status" value="1"/>
</dbReference>
<dbReference type="SUPFAM" id="SSF160379">
    <property type="entry name" value="SP0830-like"/>
    <property type="match status" value="1"/>
</dbReference>
<dbReference type="AlphaFoldDB" id="A0A2A2AZ38"/>
<organism evidence="1 2">
    <name type="scientific">Vandammella animalimorsus</name>
    <dbReference type="NCBI Taxonomy" id="2029117"/>
    <lineage>
        <taxon>Bacteria</taxon>
        <taxon>Pseudomonadati</taxon>
        <taxon>Pseudomonadota</taxon>
        <taxon>Betaproteobacteria</taxon>
        <taxon>Burkholderiales</taxon>
        <taxon>Comamonadaceae</taxon>
        <taxon>Vandammella</taxon>
    </lineage>
</organism>
<evidence type="ECO:0000313" key="2">
    <source>
        <dbReference type="Proteomes" id="UP000218439"/>
    </source>
</evidence>
<dbReference type="Gene3D" id="3.30.70.1280">
    <property type="entry name" value="SP0830-like domains"/>
    <property type="match status" value="1"/>
</dbReference>
<accession>A0A2A2AZ38</accession>
<dbReference type="PANTHER" id="PTHR36439:SF1">
    <property type="entry name" value="DUF1697 DOMAIN-CONTAINING PROTEIN"/>
    <property type="match status" value="1"/>
</dbReference>
<comment type="caution">
    <text evidence="1">The sequence shown here is derived from an EMBL/GenBank/DDBJ whole genome shotgun (WGS) entry which is preliminary data.</text>
</comment>
<protein>
    <recommendedName>
        <fullName evidence="3">DUF1697 domain-containing protein</fullName>
    </recommendedName>
</protein>
<evidence type="ECO:0000313" key="1">
    <source>
        <dbReference type="EMBL" id="PAT43033.1"/>
    </source>
</evidence>
<proteinExistence type="predicted"/>
<dbReference type="RefSeq" id="WP_095551657.1">
    <property type="nucleotide sequence ID" value="NZ_NSJE01000007.1"/>
</dbReference>
<dbReference type="PANTHER" id="PTHR36439">
    <property type="entry name" value="BLL4334 PROTEIN"/>
    <property type="match status" value="1"/>
</dbReference>
<gene>
    <name evidence="1" type="ORF">CK621_05725</name>
</gene>